<evidence type="ECO:0000259" key="1">
    <source>
        <dbReference type="Pfam" id="PF12728"/>
    </source>
</evidence>
<organism evidence="2 3">
    <name type="scientific">Desulforhopalus singaporensis</name>
    <dbReference type="NCBI Taxonomy" id="91360"/>
    <lineage>
        <taxon>Bacteria</taxon>
        <taxon>Pseudomonadati</taxon>
        <taxon>Thermodesulfobacteriota</taxon>
        <taxon>Desulfobulbia</taxon>
        <taxon>Desulfobulbales</taxon>
        <taxon>Desulfocapsaceae</taxon>
        <taxon>Desulforhopalus</taxon>
    </lineage>
</organism>
<sequence>MKKPMWLSEKEVAHMTGRAEQTLRNDRCNRRGIPYCKIGRSVRYRLEDVVYFMEASKITFN</sequence>
<dbReference type="Gene3D" id="1.10.10.10">
    <property type="entry name" value="Winged helix-like DNA-binding domain superfamily/Winged helix DNA-binding domain"/>
    <property type="match status" value="1"/>
</dbReference>
<accession>A0A1H0VCD9</accession>
<dbReference type="EMBL" id="FNJI01000045">
    <property type="protein sequence ID" value="SDP76011.1"/>
    <property type="molecule type" value="Genomic_DNA"/>
</dbReference>
<protein>
    <submittedName>
        <fullName evidence="2">Helix-turn-helix domain-containing protein</fullName>
    </submittedName>
</protein>
<dbReference type="OrthoDB" id="7068969at2"/>
<dbReference type="STRING" id="91360.SAMN05660330_03988"/>
<dbReference type="RefSeq" id="WP_092225882.1">
    <property type="nucleotide sequence ID" value="NZ_FNJI01000045.1"/>
</dbReference>
<dbReference type="Pfam" id="PF12728">
    <property type="entry name" value="HTH_17"/>
    <property type="match status" value="1"/>
</dbReference>
<dbReference type="InterPro" id="IPR041657">
    <property type="entry name" value="HTH_17"/>
</dbReference>
<dbReference type="InterPro" id="IPR009061">
    <property type="entry name" value="DNA-bd_dom_put_sf"/>
</dbReference>
<feature type="domain" description="Helix-turn-helix" evidence="1">
    <location>
        <begin position="6"/>
        <end position="55"/>
    </location>
</feature>
<dbReference type="Proteomes" id="UP000199073">
    <property type="component" value="Unassembled WGS sequence"/>
</dbReference>
<proteinExistence type="predicted"/>
<keyword evidence="3" id="KW-1185">Reference proteome</keyword>
<gene>
    <name evidence="2" type="ORF">SAMN05660330_03988</name>
</gene>
<dbReference type="SUPFAM" id="SSF46955">
    <property type="entry name" value="Putative DNA-binding domain"/>
    <property type="match status" value="1"/>
</dbReference>
<reference evidence="2 3" key="1">
    <citation type="submission" date="2016-10" db="EMBL/GenBank/DDBJ databases">
        <authorList>
            <person name="de Groot N.N."/>
        </authorList>
    </citation>
    <scope>NUCLEOTIDE SEQUENCE [LARGE SCALE GENOMIC DNA]</scope>
    <source>
        <strain evidence="2 3">DSM 12130</strain>
    </source>
</reference>
<dbReference type="AlphaFoldDB" id="A0A1H0VCD9"/>
<evidence type="ECO:0000313" key="3">
    <source>
        <dbReference type="Proteomes" id="UP000199073"/>
    </source>
</evidence>
<dbReference type="InterPro" id="IPR036388">
    <property type="entry name" value="WH-like_DNA-bd_sf"/>
</dbReference>
<evidence type="ECO:0000313" key="2">
    <source>
        <dbReference type="EMBL" id="SDP76011.1"/>
    </source>
</evidence>
<name>A0A1H0VCD9_9BACT</name>